<keyword evidence="3" id="KW-1185">Reference proteome</keyword>
<dbReference type="AlphaFoldDB" id="A0A9X2HJ32"/>
<sequence>MRAPGGRLAQVLGSSACFTGIAAALVYTVRGNWVDVAVLLLVGLGQVLAFVAFRGWPARLEVSAILLLAGISSAEQLYDAISWWDLMVHFLATYALVRLLWNRRLLGDGARGAAPLSRRLGWCLGVGLALAVVWEVMELLGYLLVTPEIHIPPLDTLTDILSGLAGAALCALRTRPS</sequence>
<feature type="transmembrane region" description="Helical" evidence="1">
    <location>
        <begin position="83"/>
        <end position="101"/>
    </location>
</feature>
<evidence type="ECO:0000313" key="3">
    <source>
        <dbReference type="Proteomes" id="UP001139502"/>
    </source>
</evidence>
<keyword evidence="1" id="KW-0812">Transmembrane</keyword>
<feature type="transmembrane region" description="Helical" evidence="1">
    <location>
        <begin position="122"/>
        <end position="145"/>
    </location>
</feature>
<keyword evidence="1" id="KW-1133">Transmembrane helix</keyword>
<reference evidence="2" key="1">
    <citation type="submission" date="2022-06" db="EMBL/GenBank/DDBJ databases">
        <title>Rothia sp. isolated from sandalwood seedling.</title>
        <authorList>
            <person name="Tuikhar N."/>
            <person name="Kirdat K."/>
            <person name="Thorat V."/>
            <person name="Swetha P."/>
            <person name="Padma S."/>
            <person name="Sundararaj R."/>
            <person name="Yadav A."/>
        </authorList>
    </citation>
    <scope>NUCLEOTIDE SEQUENCE</scope>
    <source>
        <strain evidence="2">AR01</strain>
    </source>
</reference>
<gene>
    <name evidence="2" type="ORF">NBM05_11610</name>
</gene>
<evidence type="ECO:0000256" key="1">
    <source>
        <dbReference type="SAM" id="Phobius"/>
    </source>
</evidence>
<comment type="caution">
    <text evidence="2">The sequence shown here is derived from an EMBL/GenBank/DDBJ whole genome shotgun (WGS) entry which is preliminary data.</text>
</comment>
<protein>
    <submittedName>
        <fullName evidence="2">Uncharacterized protein</fullName>
    </submittedName>
</protein>
<evidence type="ECO:0000313" key="2">
    <source>
        <dbReference type="EMBL" id="MCP3426631.1"/>
    </source>
</evidence>
<dbReference type="Proteomes" id="UP001139502">
    <property type="component" value="Unassembled WGS sequence"/>
</dbReference>
<dbReference type="EMBL" id="JANAFB010000031">
    <property type="protein sequence ID" value="MCP3426631.1"/>
    <property type="molecule type" value="Genomic_DNA"/>
</dbReference>
<proteinExistence type="predicted"/>
<feature type="transmembrane region" description="Helical" evidence="1">
    <location>
        <begin position="34"/>
        <end position="53"/>
    </location>
</feature>
<keyword evidence="1" id="KW-0472">Membrane</keyword>
<accession>A0A9X2HJ32</accession>
<name>A0A9X2HJ32_9MICC</name>
<organism evidence="2 3">
    <name type="scientific">Rothia santali</name>
    <dbReference type="NCBI Taxonomy" id="2949643"/>
    <lineage>
        <taxon>Bacteria</taxon>
        <taxon>Bacillati</taxon>
        <taxon>Actinomycetota</taxon>
        <taxon>Actinomycetes</taxon>
        <taxon>Micrococcales</taxon>
        <taxon>Micrococcaceae</taxon>
        <taxon>Rothia</taxon>
    </lineage>
</organism>
<dbReference type="RefSeq" id="WP_254167564.1">
    <property type="nucleotide sequence ID" value="NZ_JANAFB010000031.1"/>
</dbReference>